<dbReference type="SUPFAM" id="SSF103481">
    <property type="entry name" value="Multidrug resistance efflux transporter EmrE"/>
    <property type="match status" value="1"/>
</dbReference>
<reference evidence="8 9" key="1">
    <citation type="submission" date="2019-03" db="EMBL/GenBank/DDBJ databases">
        <title>An improved genome assembly of the fluke Schistosoma japonicum.</title>
        <authorList>
            <person name="Hu W."/>
            <person name="Luo F."/>
            <person name="Yin M."/>
            <person name="Mo X."/>
            <person name="Sun C."/>
            <person name="Wu Q."/>
            <person name="Zhu B."/>
            <person name="Xiang M."/>
            <person name="Wang J."/>
            <person name="Wang Y."/>
            <person name="Zhang T."/>
            <person name="Xu B."/>
            <person name="Zheng H."/>
            <person name="Feng Z."/>
        </authorList>
    </citation>
    <scope>NUCLEOTIDE SEQUENCE [LARGE SCALE GENOMIC DNA]</scope>
    <source>
        <strain evidence="8">HuSjv2</strain>
        <tissue evidence="8">Worms</tissue>
    </source>
</reference>
<name>A0A4Z2DX83_SCHJA</name>
<dbReference type="Proteomes" id="UP000311919">
    <property type="component" value="Unassembled WGS sequence"/>
</dbReference>
<feature type="transmembrane region" description="Helical" evidence="7">
    <location>
        <begin position="141"/>
        <end position="158"/>
    </location>
</feature>
<evidence type="ECO:0000256" key="3">
    <source>
        <dbReference type="ARBA" id="ARBA00022597"/>
    </source>
</evidence>
<keyword evidence="3" id="KW-0813">Transport</keyword>
<comment type="similarity">
    <text evidence="2">Belongs to the nucleotide-sugar transporter family. SLC35A subfamily.</text>
</comment>
<dbReference type="GO" id="GO:0000139">
    <property type="term" value="C:Golgi membrane"/>
    <property type="evidence" value="ECO:0007669"/>
    <property type="project" value="InterPro"/>
</dbReference>
<dbReference type="PIRSF" id="PIRSF005799">
    <property type="entry name" value="UDP-gal_transpt"/>
    <property type="match status" value="1"/>
</dbReference>
<dbReference type="InterPro" id="IPR037185">
    <property type="entry name" value="EmrE-like"/>
</dbReference>
<dbReference type="NCBIfam" id="TIGR00803">
    <property type="entry name" value="nst"/>
    <property type="match status" value="1"/>
</dbReference>
<dbReference type="GO" id="GO:0015165">
    <property type="term" value="F:pyrimidine nucleotide-sugar transmembrane transporter activity"/>
    <property type="evidence" value="ECO:0007669"/>
    <property type="project" value="InterPro"/>
</dbReference>
<evidence type="ECO:0000256" key="7">
    <source>
        <dbReference type="SAM" id="Phobius"/>
    </source>
</evidence>
<accession>A0A4Z2DX83</accession>
<dbReference type="Pfam" id="PF04142">
    <property type="entry name" value="Nuc_sug_transp"/>
    <property type="match status" value="1"/>
</dbReference>
<dbReference type="OrthoDB" id="408493at2759"/>
<evidence type="ECO:0000256" key="5">
    <source>
        <dbReference type="ARBA" id="ARBA00022989"/>
    </source>
</evidence>
<gene>
    <name evidence="8" type="ORF">EWB00_000950</name>
</gene>
<keyword evidence="9" id="KW-1185">Reference proteome</keyword>
<evidence type="ECO:0000313" key="8">
    <source>
        <dbReference type="EMBL" id="TNN21047.1"/>
    </source>
</evidence>
<comment type="subcellular location">
    <subcellularLocation>
        <location evidence="1">Membrane</location>
        <topology evidence="1">Multi-pass membrane protein</topology>
    </subcellularLocation>
</comment>
<feature type="transmembrane region" description="Helical" evidence="7">
    <location>
        <begin position="268"/>
        <end position="290"/>
    </location>
</feature>
<dbReference type="STRING" id="6182.A0A4Z2DX83"/>
<protein>
    <submittedName>
        <fullName evidence="8">UDP-N-acetylglucosamine transporter isoform 1</fullName>
    </submittedName>
</protein>
<dbReference type="PANTHER" id="PTHR10231">
    <property type="entry name" value="NUCLEOTIDE-SUGAR TRANSMEMBRANE TRANSPORTER"/>
    <property type="match status" value="1"/>
</dbReference>
<keyword evidence="4 7" id="KW-0812">Transmembrane</keyword>
<evidence type="ECO:0000313" key="9">
    <source>
        <dbReference type="Proteomes" id="UP000311919"/>
    </source>
</evidence>
<keyword evidence="3" id="KW-0762">Sugar transport</keyword>
<keyword evidence="5 7" id="KW-1133">Transmembrane helix</keyword>
<feature type="transmembrane region" description="Helical" evidence="7">
    <location>
        <begin position="326"/>
        <end position="345"/>
    </location>
</feature>
<dbReference type="AlphaFoldDB" id="A0A4Z2DX83"/>
<organism evidence="8 9">
    <name type="scientific">Schistosoma japonicum</name>
    <name type="common">Blood fluke</name>
    <dbReference type="NCBI Taxonomy" id="6182"/>
    <lineage>
        <taxon>Eukaryota</taxon>
        <taxon>Metazoa</taxon>
        <taxon>Spiralia</taxon>
        <taxon>Lophotrochozoa</taxon>
        <taxon>Platyhelminthes</taxon>
        <taxon>Trematoda</taxon>
        <taxon>Digenea</taxon>
        <taxon>Strigeidida</taxon>
        <taxon>Schistosomatoidea</taxon>
        <taxon>Schistosomatidae</taxon>
        <taxon>Schistosoma</taxon>
    </lineage>
</organism>
<feature type="transmembrane region" description="Helical" evidence="7">
    <location>
        <begin position="203"/>
        <end position="224"/>
    </location>
</feature>
<evidence type="ECO:0000256" key="4">
    <source>
        <dbReference type="ARBA" id="ARBA00022692"/>
    </source>
</evidence>
<comment type="caution">
    <text evidence="8">The sequence shown here is derived from an EMBL/GenBank/DDBJ whole genome shotgun (WGS) entry which is preliminary data.</text>
</comment>
<proteinExistence type="inferred from homology"/>
<evidence type="ECO:0000256" key="2">
    <source>
        <dbReference type="ARBA" id="ARBA00009976"/>
    </source>
</evidence>
<dbReference type="InterPro" id="IPR007271">
    <property type="entry name" value="Nuc_sug_transpt"/>
</dbReference>
<evidence type="ECO:0000256" key="1">
    <source>
        <dbReference type="ARBA" id="ARBA00004141"/>
    </source>
</evidence>
<feature type="transmembrane region" description="Helical" evidence="7">
    <location>
        <begin position="236"/>
        <end position="256"/>
    </location>
</feature>
<sequence>MFLWMDKYKFLQSKVSFLHPSTYWPFVVGDLFLGRVALLSLVLQNAAVVLVTRYSRAREGDLYFPTTAVVMSELVKLLVCFLLVFFEEKCSFVSLMHNLRDNILKDPMDCLLISVPGMIYTIQNNLLFVGYSNLDAVSFQISYQLKIFTTAVFFRIILSKHLSGIQWCSLGVLFIGVVLTQVNDLTKSNTEINKNTTETNRNLFIGLSSVILACTCSGFAGVFFEKLLKSSHKSVAIRNIQLAFYGVTVGILTVYLKDGKEITEKGFFFGYDFVVWAAILIQSLGGLLIAATIRYADNIRKGFATSLAIVLTFILSIYLFNFNPTILFYVGAILVVIATILYSAYPSSNYHTIPNTTINTTNKINEMNSFQNFISESIFKSKLSV</sequence>
<feature type="transmembrane region" description="Helical" evidence="7">
    <location>
        <begin position="21"/>
        <end position="43"/>
    </location>
</feature>
<feature type="transmembrane region" description="Helical" evidence="7">
    <location>
        <begin position="302"/>
        <end position="320"/>
    </location>
</feature>
<evidence type="ECO:0000256" key="6">
    <source>
        <dbReference type="ARBA" id="ARBA00023136"/>
    </source>
</evidence>
<feature type="transmembrane region" description="Helical" evidence="7">
    <location>
        <begin position="165"/>
        <end position="183"/>
    </location>
</feature>
<feature type="transmembrane region" description="Helical" evidence="7">
    <location>
        <begin position="63"/>
        <end position="86"/>
    </location>
</feature>
<keyword evidence="6 7" id="KW-0472">Membrane</keyword>
<dbReference type="EMBL" id="SKCS01000014">
    <property type="protein sequence ID" value="TNN21047.1"/>
    <property type="molecule type" value="Genomic_DNA"/>
</dbReference>